<dbReference type="PANTHER" id="PTHR45786">
    <property type="entry name" value="DNA BINDING PROTEIN-LIKE"/>
    <property type="match status" value="1"/>
</dbReference>
<proteinExistence type="predicted"/>
<dbReference type="AlphaFoldDB" id="A0A8T0MYL4"/>
<reference evidence="1" key="1">
    <citation type="submission" date="2020-05" db="EMBL/GenBank/DDBJ databases">
        <title>WGS assembly of Panicum virgatum.</title>
        <authorList>
            <person name="Lovell J.T."/>
            <person name="Jenkins J."/>
            <person name="Shu S."/>
            <person name="Juenger T.E."/>
            <person name="Schmutz J."/>
        </authorList>
    </citation>
    <scope>NUCLEOTIDE SEQUENCE</scope>
    <source>
        <strain evidence="1">AP13</strain>
    </source>
</reference>
<evidence type="ECO:0008006" key="3">
    <source>
        <dbReference type="Google" id="ProtNLM"/>
    </source>
</evidence>
<protein>
    <recommendedName>
        <fullName evidence="3">Helitron helicase-like domain-containing protein</fullName>
    </recommendedName>
</protein>
<evidence type="ECO:0000313" key="2">
    <source>
        <dbReference type="Proteomes" id="UP000823388"/>
    </source>
</evidence>
<accession>A0A8T0MYL4</accession>
<dbReference type="Proteomes" id="UP000823388">
    <property type="component" value="Chromosome 9N"/>
</dbReference>
<evidence type="ECO:0000313" key="1">
    <source>
        <dbReference type="EMBL" id="KAG2541202.1"/>
    </source>
</evidence>
<dbReference type="PANTHER" id="PTHR45786:SF74">
    <property type="entry name" value="ATP-DEPENDENT DNA HELICASE"/>
    <property type="match status" value="1"/>
</dbReference>
<sequence>MFAFTSLGVDMDRSINTGRAPYIFRINGVVHHRIGSLIPVEGNRPQYAQLYIYDTANEVQNRLAVHSSDQGSDSAPNAQIVESLISMFDQCNPLVRQFRMARDRLLSPTTPDVRIRLFGSSDTSKDRYSLPAVNELAALLVGDMSSSMHPFDIVLESQQGRFKRVPPIHPALMALQYPIMFPYGDNG</sequence>
<organism evidence="1 2">
    <name type="scientific">Panicum virgatum</name>
    <name type="common">Blackwell switchgrass</name>
    <dbReference type="NCBI Taxonomy" id="38727"/>
    <lineage>
        <taxon>Eukaryota</taxon>
        <taxon>Viridiplantae</taxon>
        <taxon>Streptophyta</taxon>
        <taxon>Embryophyta</taxon>
        <taxon>Tracheophyta</taxon>
        <taxon>Spermatophyta</taxon>
        <taxon>Magnoliopsida</taxon>
        <taxon>Liliopsida</taxon>
        <taxon>Poales</taxon>
        <taxon>Poaceae</taxon>
        <taxon>PACMAD clade</taxon>
        <taxon>Panicoideae</taxon>
        <taxon>Panicodae</taxon>
        <taxon>Paniceae</taxon>
        <taxon>Panicinae</taxon>
        <taxon>Panicum</taxon>
        <taxon>Panicum sect. Hiantes</taxon>
    </lineage>
</organism>
<keyword evidence="2" id="KW-1185">Reference proteome</keyword>
<dbReference type="EMBL" id="CM029054">
    <property type="protein sequence ID" value="KAG2541202.1"/>
    <property type="molecule type" value="Genomic_DNA"/>
</dbReference>
<name>A0A8T0MYL4_PANVG</name>
<gene>
    <name evidence="1" type="ORF">PVAP13_9NG609928</name>
</gene>
<comment type="caution">
    <text evidence="1">The sequence shown here is derived from an EMBL/GenBank/DDBJ whole genome shotgun (WGS) entry which is preliminary data.</text>
</comment>